<feature type="region of interest" description="Disordered" evidence="1">
    <location>
        <begin position="196"/>
        <end position="227"/>
    </location>
</feature>
<evidence type="ECO:0008006" key="4">
    <source>
        <dbReference type="Google" id="ProtNLM"/>
    </source>
</evidence>
<dbReference type="EMBL" id="CAVNYO010000184">
    <property type="protein sequence ID" value="CAK5272694.1"/>
    <property type="molecule type" value="Genomic_DNA"/>
</dbReference>
<evidence type="ECO:0000256" key="1">
    <source>
        <dbReference type="SAM" id="MobiDB-lite"/>
    </source>
</evidence>
<protein>
    <recommendedName>
        <fullName evidence="4">Extracellular mutant protein 11 C-terminal domain-containing protein</fullName>
    </recommendedName>
</protein>
<feature type="compositionally biased region" description="Basic and acidic residues" evidence="1">
    <location>
        <begin position="412"/>
        <end position="432"/>
    </location>
</feature>
<feature type="region of interest" description="Disordered" evidence="1">
    <location>
        <begin position="146"/>
        <end position="182"/>
    </location>
</feature>
<evidence type="ECO:0000313" key="2">
    <source>
        <dbReference type="EMBL" id="CAK5272694.1"/>
    </source>
</evidence>
<comment type="caution">
    <text evidence="2">The sequence shown here is derived from an EMBL/GenBank/DDBJ whole genome shotgun (WGS) entry which is preliminary data.</text>
</comment>
<accession>A0AAD2K0W2</accession>
<name>A0AAD2K0W2_9AGAR</name>
<reference evidence="2" key="1">
    <citation type="submission" date="2023-11" db="EMBL/GenBank/DDBJ databases">
        <authorList>
            <person name="De Vega J J."/>
            <person name="De Vega J J."/>
        </authorList>
    </citation>
    <scope>NUCLEOTIDE SEQUENCE</scope>
</reference>
<feature type="region of interest" description="Disordered" evidence="1">
    <location>
        <begin position="294"/>
        <end position="327"/>
    </location>
</feature>
<feature type="region of interest" description="Disordered" evidence="1">
    <location>
        <begin position="407"/>
        <end position="481"/>
    </location>
</feature>
<gene>
    <name evidence="2" type="ORF">MYCIT1_LOCUS18528</name>
</gene>
<feature type="region of interest" description="Disordered" evidence="1">
    <location>
        <begin position="113"/>
        <end position="132"/>
    </location>
</feature>
<evidence type="ECO:0000313" key="3">
    <source>
        <dbReference type="Proteomes" id="UP001295794"/>
    </source>
</evidence>
<feature type="compositionally biased region" description="Polar residues" evidence="1">
    <location>
        <begin position="147"/>
        <end position="176"/>
    </location>
</feature>
<feature type="compositionally biased region" description="Polar residues" evidence="1">
    <location>
        <begin position="121"/>
        <end position="132"/>
    </location>
</feature>
<dbReference type="Proteomes" id="UP001295794">
    <property type="component" value="Unassembled WGS sequence"/>
</dbReference>
<proteinExistence type="predicted"/>
<sequence length="584" mass="64301">MLDGDAVLCASEDAVLIVERKLSKSQCCDHVSAVSKPVLALSFRGLWLCLRPFRRICPCVRHSTGSPCSQLVRLFISSLTVTTSSLSKRFRLSFNMSARKSFFPQNSAPASVPPPALFVPDQSNPLHSSSNGSFTAPFDIPSLLKPQRSQQHASQGQPPSRRQSMNASIRPSTGTPHAQGPTHSRVLDALNAAGLITRPGTSDPHKRSKNFATHRLPSHGPSGATGGTPNVIVAPSPRMPASALFREPTASSAGALKKSALTPVSQAVSMTPTGEQPQDEAHIFGFNAAQEHTDASNNRPLSRPMHSTHVHPHLEEDSDEPPMLQSRSPFLHQDHVNAGVRGTDQQDDDVYEIPEAEMRARGSNLKRGRSEVEDGEGDDHGMGYGAGQAKRFKAQEQLEDLGYERMALPDPTHPRQDVEHHHQLQHHHDGRPQRVPPSTYVSYSGRPYDSIQPISPSPHQEQACGSDPDSHAERERPEASPLLKLLRVEQVDLLSAARVDKYIQSTEKWKNCTREEWIAGADELMRMYTKIFDFAKAHMTAKFQMFTQCDDKLKAHNELLKERDTLLGDVRDQLVAEGGNVLAK</sequence>
<keyword evidence="3" id="KW-1185">Reference proteome</keyword>
<dbReference type="AlphaFoldDB" id="A0AAD2K0W2"/>
<feature type="compositionally biased region" description="Basic and acidic residues" evidence="1">
    <location>
        <begin position="468"/>
        <end position="478"/>
    </location>
</feature>
<organism evidence="2 3">
    <name type="scientific">Mycena citricolor</name>
    <dbReference type="NCBI Taxonomy" id="2018698"/>
    <lineage>
        <taxon>Eukaryota</taxon>
        <taxon>Fungi</taxon>
        <taxon>Dikarya</taxon>
        <taxon>Basidiomycota</taxon>
        <taxon>Agaricomycotina</taxon>
        <taxon>Agaricomycetes</taxon>
        <taxon>Agaricomycetidae</taxon>
        <taxon>Agaricales</taxon>
        <taxon>Marasmiineae</taxon>
        <taxon>Mycenaceae</taxon>
        <taxon>Mycena</taxon>
    </lineage>
</organism>
<feature type="region of interest" description="Disordered" evidence="1">
    <location>
        <begin position="356"/>
        <end position="386"/>
    </location>
</feature>